<dbReference type="PANTHER" id="PTHR33377">
    <property type="entry name" value="OS10G0134700 PROTEIN-RELATED"/>
    <property type="match status" value="1"/>
</dbReference>
<comment type="caution">
    <text evidence="2">The sequence shown here is derived from an EMBL/GenBank/DDBJ whole genome shotgun (WGS) entry which is preliminary data.</text>
</comment>
<dbReference type="EMBL" id="CAJGYO010000013">
    <property type="protein sequence ID" value="CAD6266447.1"/>
    <property type="molecule type" value="Genomic_DNA"/>
</dbReference>
<dbReference type="Proteomes" id="UP000604825">
    <property type="component" value="Unassembled WGS sequence"/>
</dbReference>
<reference evidence="2" key="1">
    <citation type="submission" date="2020-10" db="EMBL/GenBank/DDBJ databases">
        <authorList>
            <person name="Han B."/>
            <person name="Lu T."/>
            <person name="Zhao Q."/>
            <person name="Huang X."/>
            <person name="Zhao Y."/>
        </authorList>
    </citation>
    <scope>NUCLEOTIDE SEQUENCE</scope>
</reference>
<keyword evidence="3" id="KW-1185">Reference proteome</keyword>
<dbReference type="Pfam" id="PF08224">
    <property type="entry name" value="DUF1719"/>
    <property type="match status" value="1"/>
</dbReference>
<organism evidence="2 3">
    <name type="scientific">Miscanthus lutarioriparius</name>
    <dbReference type="NCBI Taxonomy" id="422564"/>
    <lineage>
        <taxon>Eukaryota</taxon>
        <taxon>Viridiplantae</taxon>
        <taxon>Streptophyta</taxon>
        <taxon>Embryophyta</taxon>
        <taxon>Tracheophyta</taxon>
        <taxon>Spermatophyta</taxon>
        <taxon>Magnoliopsida</taxon>
        <taxon>Liliopsida</taxon>
        <taxon>Poales</taxon>
        <taxon>Poaceae</taxon>
        <taxon>PACMAD clade</taxon>
        <taxon>Panicoideae</taxon>
        <taxon>Andropogonodae</taxon>
        <taxon>Andropogoneae</taxon>
        <taxon>Saccharinae</taxon>
        <taxon>Miscanthus</taxon>
    </lineage>
</organism>
<name>A0A811R8I9_9POAL</name>
<evidence type="ECO:0000313" key="3">
    <source>
        <dbReference type="Proteomes" id="UP000604825"/>
    </source>
</evidence>
<dbReference type="OrthoDB" id="655353at2759"/>
<sequence length="503" mass="56986">MVCSALVQETVSRGVSFALGRREEKASQGHLTERLEMAVSELEFALERAMELPIRHLSLLQRRKNIKRAYVEAMELLDKHKQQAMPPGQPARKSSRKRWFNCAGLSTVDVGRFEWYADCAGRFVRDLESGCSLHHYTFWNPIVRHLLEGKTLTYYSKQGNLLRHLYIKPTYSDERGVEALLAYRYEDSTVAEKCFCLGLILRLTESTDLVEIAIKGLQLLASQFKLAVEYAMGELTLLSNSQDIAHLHGPLWEGIQEWHIKHTQISRPDPACCKGSRHGLCANNNVSSELADIFPEQIIVLDFRCYISALQSKTRSSFHECGRSKNRGWEPPVVLTAAFTPHAVTGTQDSYALEIIGDATEYRNASSIQQVVETIQSDAVNCFSCQPELPKYGMDWFGKHGYAWFVVEKSSSETALDFSNLLNHCCCRNEVVDCYNGWREKNVPCDDCCCSSSNKVLDSYNGWLEREKNMPPTATAEKGQPSRATTRATARRSRATARRSRMR</sequence>
<gene>
    <name evidence="2" type="ORF">NCGR_LOCUS49752</name>
</gene>
<protein>
    <submittedName>
        <fullName evidence="2">Uncharacterized protein</fullName>
    </submittedName>
</protein>
<evidence type="ECO:0000313" key="2">
    <source>
        <dbReference type="EMBL" id="CAD6266447.1"/>
    </source>
</evidence>
<evidence type="ECO:0000256" key="1">
    <source>
        <dbReference type="SAM" id="MobiDB-lite"/>
    </source>
</evidence>
<feature type="region of interest" description="Disordered" evidence="1">
    <location>
        <begin position="470"/>
        <end position="503"/>
    </location>
</feature>
<dbReference type="SMART" id="SM01157">
    <property type="entry name" value="DUF1719"/>
    <property type="match status" value="1"/>
</dbReference>
<accession>A0A811R8I9</accession>
<dbReference type="InterPro" id="IPR013181">
    <property type="entry name" value="DUF1719"/>
</dbReference>
<feature type="compositionally biased region" description="Basic residues" evidence="1">
    <location>
        <begin position="489"/>
        <end position="503"/>
    </location>
</feature>
<dbReference type="AlphaFoldDB" id="A0A811R8I9"/>
<dbReference type="PANTHER" id="PTHR33377:SF4">
    <property type="entry name" value="OS07G0285800 PROTEIN"/>
    <property type="match status" value="1"/>
</dbReference>
<proteinExistence type="predicted"/>